<name>A0AA48HIK0_9ALTE</name>
<gene>
    <name evidence="7" type="ORF">MACH26_25920</name>
</gene>
<evidence type="ECO:0000256" key="2">
    <source>
        <dbReference type="ARBA" id="ARBA00022692"/>
    </source>
</evidence>
<dbReference type="InterPro" id="IPR010920">
    <property type="entry name" value="LSM_dom_sf"/>
</dbReference>
<dbReference type="GO" id="GO:0008381">
    <property type="term" value="F:mechanosensitive monoatomic ion channel activity"/>
    <property type="evidence" value="ECO:0007669"/>
    <property type="project" value="InterPro"/>
</dbReference>
<feature type="transmembrane region" description="Helical" evidence="5">
    <location>
        <begin position="22"/>
        <end position="40"/>
    </location>
</feature>
<feature type="transmembrane region" description="Helical" evidence="5">
    <location>
        <begin position="94"/>
        <end position="120"/>
    </location>
</feature>
<dbReference type="RefSeq" id="WP_338293062.1">
    <property type="nucleotide sequence ID" value="NZ_AP027272.1"/>
</dbReference>
<keyword evidence="5" id="KW-0406">Ion transport</keyword>
<evidence type="ECO:0000313" key="8">
    <source>
        <dbReference type="Proteomes" id="UP001333710"/>
    </source>
</evidence>
<evidence type="ECO:0000313" key="7">
    <source>
        <dbReference type="EMBL" id="BDX07071.1"/>
    </source>
</evidence>
<keyword evidence="5" id="KW-0407">Ion channel</keyword>
<dbReference type="Gene3D" id="2.30.30.60">
    <property type="match status" value="1"/>
</dbReference>
<comment type="similarity">
    <text evidence="5">Belongs to the MscS (TC 1.A.23) family.</text>
</comment>
<dbReference type="GO" id="GO:0005886">
    <property type="term" value="C:plasma membrane"/>
    <property type="evidence" value="ECO:0007669"/>
    <property type="project" value="UniProtKB-SubCell"/>
</dbReference>
<comment type="caution">
    <text evidence="5">Lacks conserved residue(s) required for the propagation of feature annotation.</text>
</comment>
<comment type="subcellular location">
    <subcellularLocation>
        <location evidence="5">Cell inner membrane</location>
        <topology evidence="5">Multi-pass membrane protein</topology>
    </subcellularLocation>
    <subcellularLocation>
        <location evidence="1">Membrane</location>
    </subcellularLocation>
</comment>
<evidence type="ECO:0000256" key="5">
    <source>
        <dbReference type="RuleBase" id="RU369025"/>
    </source>
</evidence>
<evidence type="ECO:0000256" key="3">
    <source>
        <dbReference type="ARBA" id="ARBA00022989"/>
    </source>
</evidence>
<dbReference type="InterPro" id="IPR045275">
    <property type="entry name" value="MscS_archaea/bacteria_type"/>
</dbReference>
<sequence length="211" mass="23989">MNSMDELLHRLLEWSSTYLSNLLWSLAVLVTYLVVSRLALPRIKFFVDKSKLKAEATKKAFHTVKLLVGIVTFAILLIVWGVDFGGLLILSTSILTLTGVALFASWSLLSNVTSYFILLFHNAFRRGNFVRIVDGDNYMEGYIADVNLFNTRIVTEDRETIIYPNNLVLTRPCIVNPRNRWKVIGKVADKEQKVVPIPCPEEVLAKEERTT</sequence>
<evidence type="ECO:0000259" key="6">
    <source>
        <dbReference type="Pfam" id="PF00924"/>
    </source>
</evidence>
<dbReference type="InterPro" id="IPR023408">
    <property type="entry name" value="MscS_beta-dom_sf"/>
</dbReference>
<keyword evidence="5" id="KW-1003">Cell membrane</keyword>
<keyword evidence="5" id="KW-0813">Transport</keyword>
<keyword evidence="5" id="KW-0997">Cell inner membrane</keyword>
<proteinExistence type="inferred from homology"/>
<keyword evidence="3 5" id="KW-1133">Transmembrane helix</keyword>
<keyword evidence="2 5" id="KW-0812">Transmembrane</keyword>
<dbReference type="AlphaFoldDB" id="A0AA48HIK0"/>
<accession>A0AA48HIK0</accession>
<dbReference type="InterPro" id="IPR006685">
    <property type="entry name" value="MscS_channel_2nd"/>
</dbReference>
<dbReference type="EMBL" id="AP027272">
    <property type="protein sequence ID" value="BDX07071.1"/>
    <property type="molecule type" value="Genomic_DNA"/>
</dbReference>
<feature type="domain" description="Mechanosensitive ion channel MscS" evidence="6">
    <location>
        <begin position="108"/>
        <end position="171"/>
    </location>
</feature>
<dbReference type="Gene3D" id="1.10.287.1260">
    <property type="match status" value="1"/>
</dbReference>
<dbReference type="PANTHER" id="PTHR30221">
    <property type="entry name" value="SMALL-CONDUCTANCE MECHANOSENSITIVE CHANNEL"/>
    <property type="match status" value="1"/>
</dbReference>
<dbReference type="PANTHER" id="PTHR30221:SF8">
    <property type="entry name" value="SMALL-CONDUCTANCE MECHANOSENSITIVE CHANNEL"/>
    <property type="match status" value="1"/>
</dbReference>
<dbReference type="Proteomes" id="UP001333710">
    <property type="component" value="Chromosome"/>
</dbReference>
<reference evidence="7" key="1">
    <citation type="submission" date="2023-01" db="EMBL/GenBank/DDBJ databases">
        <title>Complete genome sequence of Planctobacterium marinum strain Dej080120_11.</title>
        <authorList>
            <person name="Ueki S."/>
            <person name="Maruyama F."/>
        </authorList>
    </citation>
    <scope>NUCLEOTIDE SEQUENCE</scope>
    <source>
        <strain evidence="7">Dej080120_11</strain>
    </source>
</reference>
<comment type="subunit">
    <text evidence="5">Homoheptamer.</text>
</comment>
<evidence type="ECO:0000256" key="1">
    <source>
        <dbReference type="ARBA" id="ARBA00004370"/>
    </source>
</evidence>
<keyword evidence="4 5" id="KW-0472">Membrane</keyword>
<evidence type="ECO:0000256" key="4">
    <source>
        <dbReference type="ARBA" id="ARBA00023136"/>
    </source>
</evidence>
<organism evidence="7 8">
    <name type="scientific">Planctobacterium marinum</name>
    <dbReference type="NCBI Taxonomy" id="1631968"/>
    <lineage>
        <taxon>Bacteria</taxon>
        <taxon>Pseudomonadati</taxon>
        <taxon>Pseudomonadota</taxon>
        <taxon>Gammaproteobacteria</taxon>
        <taxon>Alteromonadales</taxon>
        <taxon>Alteromonadaceae</taxon>
        <taxon>Planctobacterium</taxon>
    </lineage>
</organism>
<dbReference type="SUPFAM" id="SSF50182">
    <property type="entry name" value="Sm-like ribonucleoproteins"/>
    <property type="match status" value="1"/>
</dbReference>
<feature type="transmembrane region" description="Helical" evidence="5">
    <location>
        <begin position="60"/>
        <end position="82"/>
    </location>
</feature>
<dbReference type="KEGG" id="pmaw:MACH26_25920"/>
<comment type="function">
    <text evidence="5">Mechanosensitive channel that participates in the regulation of osmotic pressure changes within the cell, opening in response to stretch forces in the membrane lipid bilayer, without the need for other proteins. Contributes to normal resistance to hypoosmotic shock. Forms an ion channel of 1.0 nanosiemens conductance with a slight preference for anions.</text>
</comment>
<protein>
    <recommendedName>
        <fullName evidence="5">Small-conductance mechanosensitive channel</fullName>
    </recommendedName>
</protein>
<dbReference type="Pfam" id="PF00924">
    <property type="entry name" value="MS_channel_2nd"/>
    <property type="match status" value="1"/>
</dbReference>
<keyword evidence="8" id="KW-1185">Reference proteome</keyword>